<dbReference type="EC" id="2.1.1.228" evidence="5 15"/>
<gene>
    <name evidence="15" type="primary">trmD</name>
    <name evidence="20" type="ORF">UU65_C0003G0069</name>
</gene>
<keyword evidence="11 15" id="KW-0819">tRNA processing</keyword>
<feature type="compositionally biased region" description="Basic residues" evidence="18">
    <location>
        <begin position="244"/>
        <end position="255"/>
    </location>
</feature>
<dbReference type="Gene3D" id="1.10.1270.20">
    <property type="entry name" value="tRNA(m1g37)methyltransferase, domain 2"/>
    <property type="match status" value="1"/>
</dbReference>
<dbReference type="HAMAP" id="MF_00605">
    <property type="entry name" value="TrmD"/>
    <property type="match status" value="1"/>
</dbReference>
<dbReference type="InterPro" id="IPR016009">
    <property type="entry name" value="tRNA_MeTrfase_TRMD/TRM10"/>
</dbReference>
<feature type="domain" description="tRNA methyltransferase TRMD/TRM10-type" evidence="19">
    <location>
        <begin position="10"/>
        <end position="233"/>
    </location>
</feature>
<feature type="binding site" evidence="15 16">
    <location>
        <begin position="141"/>
        <end position="146"/>
    </location>
    <ligand>
        <name>S-adenosyl-L-methionine</name>
        <dbReference type="ChEBI" id="CHEBI:59789"/>
    </ligand>
</feature>
<keyword evidence="8 15" id="KW-0489">Methyltransferase</keyword>
<comment type="similarity">
    <text evidence="3 15 17">Belongs to the RNA methyltransferase TrmD family.</text>
</comment>
<feature type="region of interest" description="Disordered" evidence="18">
    <location>
        <begin position="220"/>
        <end position="262"/>
    </location>
</feature>
<dbReference type="GO" id="GO:0002939">
    <property type="term" value="P:tRNA N1-guanine methylation"/>
    <property type="evidence" value="ECO:0007669"/>
    <property type="project" value="TreeGrafter"/>
</dbReference>
<comment type="catalytic activity">
    <reaction evidence="14 15 17">
        <text>guanosine(37) in tRNA + S-adenosyl-L-methionine = N(1)-methylguanosine(37) in tRNA + S-adenosyl-L-homocysteine + H(+)</text>
        <dbReference type="Rhea" id="RHEA:36899"/>
        <dbReference type="Rhea" id="RHEA-COMP:10145"/>
        <dbReference type="Rhea" id="RHEA-COMP:10147"/>
        <dbReference type="ChEBI" id="CHEBI:15378"/>
        <dbReference type="ChEBI" id="CHEBI:57856"/>
        <dbReference type="ChEBI" id="CHEBI:59789"/>
        <dbReference type="ChEBI" id="CHEBI:73542"/>
        <dbReference type="ChEBI" id="CHEBI:74269"/>
        <dbReference type="EC" id="2.1.1.228"/>
    </reaction>
</comment>
<evidence type="ECO:0000256" key="7">
    <source>
        <dbReference type="ARBA" id="ARBA00022490"/>
    </source>
</evidence>
<evidence type="ECO:0000256" key="1">
    <source>
        <dbReference type="ARBA" id="ARBA00002634"/>
    </source>
</evidence>
<dbReference type="SUPFAM" id="SSF75217">
    <property type="entry name" value="alpha/beta knot"/>
    <property type="match status" value="1"/>
</dbReference>
<dbReference type="Proteomes" id="UP000033869">
    <property type="component" value="Unassembled WGS sequence"/>
</dbReference>
<evidence type="ECO:0000256" key="9">
    <source>
        <dbReference type="ARBA" id="ARBA00022679"/>
    </source>
</evidence>
<evidence type="ECO:0000256" key="6">
    <source>
        <dbReference type="ARBA" id="ARBA00014679"/>
    </source>
</evidence>
<dbReference type="Pfam" id="PF01746">
    <property type="entry name" value="tRNA_m1G_MT"/>
    <property type="match status" value="1"/>
</dbReference>
<evidence type="ECO:0000256" key="3">
    <source>
        <dbReference type="ARBA" id="ARBA00007630"/>
    </source>
</evidence>
<reference evidence="20 21" key="1">
    <citation type="journal article" date="2015" name="Nature">
        <title>rRNA introns, odd ribosomes, and small enigmatic genomes across a large radiation of phyla.</title>
        <authorList>
            <person name="Brown C.T."/>
            <person name="Hug L.A."/>
            <person name="Thomas B.C."/>
            <person name="Sharon I."/>
            <person name="Castelle C.J."/>
            <person name="Singh A."/>
            <person name="Wilkins M.J."/>
            <person name="Williams K.H."/>
            <person name="Banfield J.F."/>
        </authorList>
    </citation>
    <scope>NUCLEOTIDE SEQUENCE [LARGE SCALE GENOMIC DNA]</scope>
</reference>
<dbReference type="PANTHER" id="PTHR46417:SF1">
    <property type="entry name" value="TRNA (GUANINE-N(1)-)-METHYLTRANSFERASE"/>
    <property type="match status" value="1"/>
</dbReference>
<evidence type="ECO:0000256" key="16">
    <source>
        <dbReference type="PIRSR" id="PIRSR000386-1"/>
    </source>
</evidence>
<evidence type="ECO:0000256" key="11">
    <source>
        <dbReference type="ARBA" id="ARBA00022694"/>
    </source>
</evidence>
<evidence type="ECO:0000256" key="4">
    <source>
        <dbReference type="ARBA" id="ARBA00011738"/>
    </source>
</evidence>
<feature type="binding site" evidence="15 16">
    <location>
        <position position="122"/>
    </location>
    <ligand>
        <name>S-adenosyl-L-methionine</name>
        <dbReference type="ChEBI" id="CHEBI:59789"/>
    </ligand>
</feature>
<comment type="subcellular location">
    <subcellularLocation>
        <location evidence="2 15 17">Cytoplasm</location>
    </subcellularLocation>
</comment>
<dbReference type="AlphaFoldDB" id="A0A0G0W7M7"/>
<evidence type="ECO:0000256" key="2">
    <source>
        <dbReference type="ARBA" id="ARBA00004496"/>
    </source>
</evidence>
<dbReference type="InterPro" id="IPR029028">
    <property type="entry name" value="Alpha/beta_knot_MTases"/>
</dbReference>
<feature type="compositionally biased region" description="Basic and acidic residues" evidence="18">
    <location>
        <begin position="220"/>
        <end position="231"/>
    </location>
</feature>
<evidence type="ECO:0000313" key="20">
    <source>
        <dbReference type="EMBL" id="KKS09014.1"/>
    </source>
</evidence>
<dbReference type="InterPro" id="IPR023148">
    <property type="entry name" value="tRNA_m1G_MeTrfase_C_sf"/>
</dbReference>
<dbReference type="FunFam" id="1.10.1270.20:FF:000001">
    <property type="entry name" value="tRNA (guanine-N(1)-)-methyltransferase"/>
    <property type="match status" value="1"/>
</dbReference>
<comment type="function">
    <text evidence="1 15 17">Specifically methylates guanosine-37 in various tRNAs.</text>
</comment>
<dbReference type="GO" id="GO:0052906">
    <property type="term" value="F:tRNA (guanine(37)-N1)-methyltransferase activity"/>
    <property type="evidence" value="ECO:0007669"/>
    <property type="project" value="UniProtKB-UniRule"/>
</dbReference>
<dbReference type="PANTHER" id="PTHR46417">
    <property type="entry name" value="TRNA (GUANINE-N(1)-)-METHYLTRANSFERASE"/>
    <property type="match status" value="1"/>
</dbReference>
<dbReference type="CDD" id="cd18080">
    <property type="entry name" value="TrmD-like"/>
    <property type="match status" value="1"/>
</dbReference>
<evidence type="ECO:0000256" key="18">
    <source>
        <dbReference type="SAM" id="MobiDB-lite"/>
    </source>
</evidence>
<evidence type="ECO:0000259" key="19">
    <source>
        <dbReference type="Pfam" id="PF01746"/>
    </source>
</evidence>
<evidence type="ECO:0000256" key="5">
    <source>
        <dbReference type="ARBA" id="ARBA00012807"/>
    </source>
</evidence>
<dbReference type="Gene3D" id="3.40.1280.10">
    <property type="match status" value="1"/>
</dbReference>
<evidence type="ECO:0000256" key="13">
    <source>
        <dbReference type="ARBA" id="ARBA00033392"/>
    </source>
</evidence>
<dbReference type="EMBL" id="LCBL01000003">
    <property type="protein sequence ID" value="KKS09014.1"/>
    <property type="molecule type" value="Genomic_DNA"/>
</dbReference>
<evidence type="ECO:0000256" key="8">
    <source>
        <dbReference type="ARBA" id="ARBA00022603"/>
    </source>
</evidence>
<name>A0A0G0W7M7_UNCC2</name>
<evidence type="ECO:0000256" key="10">
    <source>
        <dbReference type="ARBA" id="ARBA00022691"/>
    </source>
</evidence>
<proteinExistence type="inferred from homology"/>
<dbReference type="InterPro" id="IPR029026">
    <property type="entry name" value="tRNA_m1G_MTases_N"/>
</dbReference>
<evidence type="ECO:0000256" key="14">
    <source>
        <dbReference type="ARBA" id="ARBA00047783"/>
    </source>
</evidence>
<keyword evidence="9 15" id="KW-0808">Transferase</keyword>
<dbReference type="NCBIfam" id="TIGR00088">
    <property type="entry name" value="trmD"/>
    <property type="match status" value="1"/>
</dbReference>
<evidence type="ECO:0000256" key="15">
    <source>
        <dbReference type="HAMAP-Rule" id="MF_00605"/>
    </source>
</evidence>
<dbReference type="InterPro" id="IPR002649">
    <property type="entry name" value="tRNA_m1G_MeTrfase_TrmD"/>
</dbReference>
<dbReference type="PIRSF" id="PIRSF000386">
    <property type="entry name" value="tRNA_mtase"/>
    <property type="match status" value="1"/>
</dbReference>
<comment type="caution">
    <text evidence="20">The sequence shown here is derived from an EMBL/GenBank/DDBJ whole genome shotgun (WGS) entry which is preliminary data.</text>
</comment>
<dbReference type="NCBIfam" id="NF000648">
    <property type="entry name" value="PRK00026.1"/>
    <property type="match status" value="1"/>
</dbReference>
<dbReference type="GO" id="GO:0005829">
    <property type="term" value="C:cytosol"/>
    <property type="evidence" value="ECO:0007669"/>
    <property type="project" value="TreeGrafter"/>
</dbReference>
<evidence type="ECO:0000256" key="17">
    <source>
        <dbReference type="RuleBase" id="RU003464"/>
    </source>
</evidence>
<dbReference type="FunFam" id="3.40.1280.10:FF:000001">
    <property type="entry name" value="tRNA (guanine-N(1)-)-methyltransferase"/>
    <property type="match status" value="1"/>
</dbReference>
<keyword evidence="10 15" id="KW-0949">S-adenosyl-L-methionine</keyword>
<accession>A0A0G0W7M7</accession>
<dbReference type="PATRIC" id="fig|1618344.3.peg.716"/>
<keyword evidence="7 15" id="KW-0963">Cytoplasm</keyword>
<organism evidence="20 21">
    <name type="scientific">candidate division CPR2 bacterium GW2011_GWC1_41_48</name>
    <dbReference type="NCBI Taxonomy" id="1618344"/>
    <lineage>
        <taxon>Bacteria</taxon>
        <taxon>Bacteria division CPR2</taxon>
    </lineage>
</organism>
<evidence type="ECO:0000313" key="21">
    <source>
        <dbReference type="Proteomes" id="UP000033869"/>
    </source>
</evidence>
<sequence length="262" mass="29638">MSNFSNFMLNFHILTLFPDIFSGFLTESILYRAKEQGLISVHLYSLRDWGIGPHKQVDDSPYGGGTGMVLMAPVVVRAIREITKEWDRAKSRIVLLTPQGKVFNEPKAKDLTKYENVLFICGRYEGFDERIRDFVDEELSIGDFILNGGEVAAMAVVEAVFRLIPGVLTKEEATEIESFTDGLLEYPQYTRPEEFMEKKVPGVLLSGHHANIEKWREEKSLEKTKEKRPDLLESGDNLKGPMNHLKHGGATHHSTHGKEGEC</sequence>
<protein>
    <recommendedName>
        <fullName evidence="6 15">tRNA (guanine-N(1)-)-methyltransferase</fullName>
        <ecNumber evidence="5 15">2.1.1.228</ecNumber>
    </recommendedName>
    <alternativeName>
        <fullName evidence="12 15">M1G-methyltransferase</fullName>
    </alternativeName>
    <alternativeName>
        <fullName evidence="13 15">tRNA [GM37] methyltransferase</fullName>
    </alternativeName>
</protein>
<evidence type="ECO:0000256" key="12">
    <source>
        <dbReference type="ARBA" id="ARBA00029736"/>
    </source>
</evidence>
<comment type="subunit">
    <text evidence="4 15 17">Homodimer.</text>
</comment>